<feature type="compositionally biased region" description="Low complexity" evidence="1">
    <location>
        <begin position="160"/>
        <end position="170"/>
    </location>
</feature>
<dbReference type="AlphaFoldDB" id="A0A834R5X5"/>
<protein>
    <submittedName>
        <fullName evidence="2 3">Uncharacterized protein</fullName>
    </submittedName>
</protein>
<reference evidence="4" key="1">
    <citation type="journal article" date="2020" name="PLoS Negl. Trop. Dis.">
        <title>High-quality nuclear genome for Sarcoptes scabiei-A critical resource for a neglected parasite.</title>
        <authorList>
            <person name="Korhonen P.K."/>
            <person name="Gasser R.B."/>
            <person name="Ma G."/>
            <person name="Wang T."/>
            <person name="Stroehlein A.J."/>
            <person name="Young N.D."/>
            <person name="Ang C.S."/>
            <person name="Fernando D.D."/>
            <person name="Lu H.C."/>
            <person name="Taylor S."/>
            <person name="Reynolds S.L."/>
            <person name="Mofiz E."/>
            <person name="Najaraj S.H."/>
            <person name="Gowda H."/>
            <person name="Madugundu A."/>
            <person name="Renuse S."/>
            <person name="Holt D."/>
            <person name="Pandey A."/>
            <person name="Papenfuss A.T."/>
            <person name="Fischer K."/>
        </authorList>
    </citation>
    <scope>NUCLEOTIDE SEQUENCE [LARGE SCALE GENOMIC DNA]</scope>
</reference>
<keyword evidence="4" id="KW-1185">Reference proteome</keyword>
<dbReference type="OrthoDB" id="300641at2759"/>
<feature type="region of interest" description="Disordered" evidence="1">
    <location>
        <begin position="297"/>
        <end position="371"/>
    </location>
</feature>
<feature type="compositionally biased region" description="Polar residues" evidence="1">
    <location>
        <begin position="297"/>
        <end position="308"/>
    </location>
</feature>
<feature type="compositionally biased region" description="Basic and acidic residues" evidence="1">
    <location>
        <begin position="237"/>
        <end position="246"/>
    </location>
</feature>
<evidence type="ECO:0000256" key="1">
    <source>
        <dbReference type="SAM" id="MobiDB-lite"/>
    </source>
</evidence>
<feature type="region of interest" description="Disordered" evidence="1">
    <location>
        <begin position="160"/>
        <end position="182"/>
    </location>
</feature>
<feature type="region of interest" description="Disordered" evidence="1">
    <location>
        <begin position="33"/>
        <end position="70"/>
    </location>
</feature>
<feature type="compositionally biased region" description="Polar residues" evidence="1">
    <location>
        <begin position="33"/>
        <end position="48"/>
    </location>
</feature>
<dbReference type="EnsemblMetazoa" id="SSS_4035s_mrna">
    <property type="protein sequence ID" value="KAF7489246.1"/>
    <property type="gene ID" value="SSS_4035"/>
</dbReference>
<dbReference type="EMBL" id="WVUK01000065">
    <property type="protein sequence ID" value="KAF7489246.1"/>
    <property type="molecule type" value="Genomic_DNA"/>
</dbReference>
<dbReference type="Proteomes" id="UP000070412">
    <property type="component" value="Unassembled WGS sequence"/>
</dbReference>
<feature type="compositionally biased region" description="Polar residues" evidence="1">
    <location>
        <begin position="318"/>
        <end position="331"/>
    </location>
</feature>
<feature type="compositionally biased region" description="Low complexity" evidence="1">
    <location>
        <begin position="89"/>
        <end position="103"/>
    </location>
</feature>
<feature type="region of interest" description="Disordered" evidence="1">
    <location>
        <begin position="647"/>
        <end position="671"/>
    </location>
</feature>
<reference evidence="3" key="3">
    <citation type="submission" date="2022-06" db="UniProtKB">
        <authorList>
            <consortium name="EnsemblMetazoa"/>
        </authorList>
    </citation>
    <scope>IDENTIFICATION</scope>
</reference>
<feature type="region of interest" description="Disordered" evidence="1">
    <location>
        <begin position="83"/>
        <end position="106"/>
    </location>
</feature>
<proteinExistence type="predicted"/>
<name>A0A834R5X5_SARSC</name>
<evidence type="ECO:0000313" key="3">
    <source>
        <dbReference type="EnsemblMetazoa" id="KAF7489246.1"/>
    </source>
</evidence>
<feature type="region of interest" description="Disordered" evidence="1">
    <location>
        <begin position="221"/>
        <end position="247"/>
    </location>
</feature>
<feature type="region of interest" description="Disordered" evidence="1">
    <location>
        <begin position="398"/>
        <end position="431"/>
    </location>
</feature>
<sequence length="716" mass="80979">MEELVRELAPMREIKYWHDFIENLLRQRIKSSSNQNDSFGSINSQRAQSVDVLGDRDRSPPSTSSSSTLFSFNPPVRINIKKAPSKHFLSTTRTSSSSLPSIKIRPETLTRNTLSKSTIYFPPHQSPTATAATKVASSPVSLFVGQTKRFETIRCWLPSKPLQPSQSSSPPSHPPTPVILFSPRPSELIDRVNDSQATVTSSKSTTSSLRTNFFQTESLDRNRHHHHHHHHPHRDHHRDPHPHERNSYFGLYRTNPFQSLDDCSAFKPCTFDNHQVEPINRLDLRLSRIPPTFTKSETKTATIPTTSEAMGDDESDTLTDSATIENLNRTSAETDEEHRDGLDNLVDRNNIEDDVGGGVGDDGDDDDDDVQNNIDVEDISLKLNATTKLNELLEQKSDQLQSSMISDQSRIVESSKKHSQAEPELSRTKQSQSIRLNSCLQRSFSVPVQQSDSIGIAISASDMNLKRSPSRPIFTSSSFYDPMKHPTMEEQVMLCRKIAKQLVSDDANSKSKGRSMFKRRVEKSSQWITENEDSFQNYSNADEDFHERTISDGPPNLRLLLDPRHVEDIYSLQGVNEHQMLTLEETVNNTRKNTCKNIVNDLQSVEVQPNRGNSLFAKQAQHCEDWILDEIANTVIDSARDRLFRNIKQPNQQRSSYLSPDSRGNPSPYSMDYARLQIPGPVFTPLSATPLSSRSSSSMSQFKDFNARPKPFCRAY</sequence>
<gene>
    <name evidence="2" type="ORF">SSS_4035</name>
</gene>
<reference evidence="2" key="2">
    <citation type="submission" date="2020-01" db="EMBL/GenBank/DDBJ databases">
        <authorList>
            <person name="Korhonen P.K.K."/>
            <person name="Guangxu M.G."/>
            <person name="Wang T.W."/>
            <person name="Stroehlein A.J.S."/>
            <person name="Young N.D."/>
            <person name="Ang C.-S.A."/>
            <person name="Fernando D.W.F."/>
            <person name="Lu H.L."/>
            <person name="Taylor S.T."/>
            <person name="Ehtesham M.E.M."/>
            <person name="Najaraj S.H.N."/>
            <person name="Harsha G.H.G."/>
            <person name="Madugundu A.M."/>
            <person name="Renuse S.R."/>
            <person name="Holt D.H."/>
            <person name="Pandey A.P."/>
            <person name="Papenfuss A.P."/>
            <person name="Gasser R.B.G."/>
            <person name="Fischer K.F."/>
        </authorList>
    </citation>
    <scope>NUCLEOTIDE SEQUENCE</scope>
    <source>
        <strain evidence="2">SSS_KF_BRIS2020</strain>
    </source>
</reference>
<feature type="compositionally biased region" description="Basic residues" evidence="1">
    <location>
        <begin position="222"/>
        <end position="236"/>
    </location>
</feature>
<accession>A0A834R5X5</accession>
<feature type="compositionally biased region" description="Polar residues" evidence="1">
    <location>
        <begin position="648"/>
        <end position="668"/>
    </location>
</feature>
<feature type="compositionally biased region" description="Polar residues" evidence="1">
    <location>
        <begin position="398"/>
        <end position="412"/>
    </location>
</feature>
<feature type="compositionally biased region" description="Basic and acidic residues" evidence="1">
    <location>
        <begin position="336"/>
        <end position="351"/>
    </location>
</feature>
<evidence type="ECO:0000313" key="4">
    <source>
        <dbReference type="Proteomes" id="UP000070412"/>
    </source>
</evidence>
<evidence type="ECO:0000313" key="2">
    <source>
        <dbReference type="EMBL" id="KAF7489246.1"/>
    </source>
</evidence>
<feature type="compositionally biased region" description="Basic and acidic residues" evidence="1">
    <location>
        <begin position="413"/>
        <end position="427"/>
    </location>
</feature>
<organism evidence="2">
    <name type="scientific">Sarcoptes scabiei</name>
    <name type="common">Itch mite</name>
    <name type="synonym">Acarus scabiei</name>
    <dbReference type="NCBI Taxonomy" id="52283"/>
    <lineage>
        <taxon>Eukaryota</taxon>
        <taxon>Metazoa</taxon>
        <taxon>Ecdysozoa</taxon>
        <taxon>Arthropoda</taxon>
        <taxon>Chelicerata</taxon>
        <taxon>Arachnida</taxon>
        <taxon>Acari</taxon>
        <taxon>Acariformes</taxon>
        <taxon>Sarcoptiformes</taxon>
        <taxon>Astigmata</taxon>
        <taxon>Psoroptidia</taxon>
        <taxon>Sarcoptoidea</taxon>
        <taxon>Sarcoptidae</taxon>
        <taxon>Sarcoptinae</taxon>
        <taxon>Sarcoptes</taxon>
    </lineage>
</organism>
<feature type="compositionally biased region" description="Acidic residues" evidence="1">
    <location>
        <begin position="361"/>
        <end position="371"/>
    </location>
</feature>